<dbReference type="Proteomes" id="UP000780345">
    <property type="component" value="Unassembled WGS sequence"/>
</dbReference>
<proteinExistence type="predicted"/>
<accession>A0A930DF53</accession>
<organism evidence="1 2">
    <name type="scientific">Neisseria sicca</name>
    <dbReference type="NCBI Taxonomy" id="490"/>
    <lineage>
        <taxon>Bacteria</taxon>
        <taxon>Pseudomonadati</taxon>
        <taxon>Pseudomonadota</taxon>
        <taxon>Betaproteobacteria</taxon>
        <taxon>Neisseriales</taxon>
        <taxon>Neisseriaceae</taxon>
        <taxon>Neisseria</taxon>
    </lineage>
</organism>
<sequence length="113" mass="13120">MMFQQAQGVDVRIWFDEDLQRKILQCLSVFFPQPATFTTIANQLNISNQFEFKLEKNIRYLEGHNLVLYCGDVYENNGFVRIPQFQITSIGLDNIIKPAEFLYTNVVATTSFT</sequence>
<dbReference type="EMBL" id="JABZQQ010000010">
    <property type="protein sequence ID" value="MBF1264499.1"/>
    <property type="molecule type" value="Genomic_DNA"/>
</dbReference>
<reference evidence="1" key="1">
    <citation type="submission" date="2020-04" db="EMBL/GenBank/DDBJ databases">
        <title>Deep metagenomics examines the oral microbiome during advanced dental caries in children, revealing novel taxa and co-occurrences with host molecules.</title>
        <authorList>
            <person name="Baker J.L."/>
            <person name="Morton J.T."/>
            <person name="Dinis M."/>
            <person name="Alvarez R."/>
            <person name="Tran N.C."/>
            <person name="Knight R."/>
            <person name="Edlund A."/>
        </authorList>
    </citation>
    <scope>NUCLEOTIDE SEQUENCE</scope>
    <source>
        <strain evidence="1">JCVI_32_bin.62</strain>
    </source>
</reference>
<evidence type="ECO:0000313" key="2">
    <source>
        <dbReference type="Proteomes" id="UP000780345"/>
    </source>
</evidence>
<name>A0A930DF53_NEISI</name>
<evidence type="ECO:0000313" key="1">
    <source>
        <dbReference type="EMBL" id="MBF1264499.1"/>
    </source>
</evidence>
<comment type="caution">
    <text evidence="1">The sequence shown here is derived from an EMBL/GenBank/DDBJ whole genome shotgun (WGS) entry which is preliminary data.</text>
</comment>
<dbReference type="AlphaFoldDB" id="A0A930DF53"/>
<gene>
    <name evidence="1" type="ORF">HXM80_02180</name>
</gene>
<protein>
    <submittedName>
        <fullName evidence="1">Helix-turn-helix transcriptional regulator</fullName>
    </submittedName>
</protein>